<dbReference type="SUPFAM" id="SSF52833">
    <property type="entry name" value="Thioredoxin-like"/>
    <property type="match status" value="1"/>
</dbReference>
<dbReference type="Pfam" id="PF05768">
    <property type="entry name" value="Glrx-like"/>
    <property type="match status" value="1"/>
</dbReference>
<keyword evidence="2" id="KW-1185">Reference proteome</keyword>
<dbReference type="Proteomes" id="UP000321534">
    <property type="component" value="Unassembled WGS sequence"/>
</dbReference>
<dbReference type="InterPro" id="IPR052565">
    <property type="entry name" value="Glutaredoxin-like_YDR286C"/>
</dbReference>
<dbReference type="PANTHER" id="PTHR33558:SF1">
    <property type="entry name" value="GLUTAREDOXIN-LIKE PROTEIN C5ORF63 HOMOLOG"/>
    <property type="match status" value="1"/>
</dbReference>
<dbReference type="RefSeq" id="WP_147068498.1">
    <property type="nucleotide sequence ID" value="NZ_BAAARO010000007.1"/>
</dbReference>
<evidence type="ECO:0000313" key="2">
    <source>
        <dbReference type="Proteomes" id="UP000321534"/>
    </source>
</evidence>
<accession>A0A512D6P7</accession>
<name>A0A512D6P7_9MICO</name>
<dbReference type="InterPro" id="IPR036249">
    <property type="entry name" value="Thioredoxin-like_sf"/>
</dbReference>
<sequence length="91" mass="10077">MSSDQTSADPATSAAPRVVLLGRAGCHLCDEARAVVERVTGELGVAWQEQSVDDDPELLRRYAEQIPVTFVDGRRHDFWRVDEARLRAALA</sequence>
<dbReference type="InterPro" id="IPR008554">
    <property type="entry name" value="Glutaredoxin-like"/>
</dbReference>
<organism evidence="1 2">
    <name type="scientific">Terrabacter aerolatus</name>
    <dbReference type="NCBI Taxonomy" id="422442"/>
    <lineage>
        <taxon>Bacteria</taxon>
        <taxon>Bacillati</taxon>
        <taxon>Actinomycetota</taxon>
        <taxon>Actinomycetes</taxon>
        <taxon>Micrococcales</taxon>
        <taxon>Intrasporangiaceae</taxon>
        <taxon>Terrabacter</taxon>
    </lineage>
</organism>
<gene>
    <name evidence="1" type="ORF">TAE01_39460</name>
</gene>
<reference evidence="1 2" key="1">
    <citation type="submission" date="2019-07" db="EMBL/GenBank/DDBJ databases">
        <title>Whole genome shotgun sequence of Terrabacter aerolatus NBRC 106305.</title>
        <authorList>
            <person name="Hosoyama A."/>
            <person name="Uohara A."/>
            <person name="Ohji S."/>
            <person name="Ichikawa N."/>
        </authorList>
    </citation>
    <scope>NUCLEOTIDE SEQUENCE [LARGE SCALE GENOMIC DNA]</scope>
    <source>
        <strain evidence="1 2">NBRC 106305</strain>
    </source>
</reference>
<evidence type="ECO:0000313" key="1">
    <source>
        <dbReference type="EMBL" id="GEO32136.1"/>
    </source>
</evidence>
<protein>
    <submittedName>
        <fullName evidence="1">Thioredoxin family protein</fullName>
    </submittedName>
</protein>
<proteinExistence type="predicted"/>
<comment type="caution">
    <text evidence="1">The sequence shown here is derived from an EMBL/GenBank/DDBJ whole genome shotgun (WGS) entry which is preliminary data.</text>
</comment>
<dbReference type="AlphaFoldDB" id="A0A512D6P7"/>
<dbReference type="OrthoDB" id="8779161at2"/>
<dbReference type="PANTHER" id="PTHR33558">
    <property type="entry name" value="GLUTAREDOXIN-LIKE PROTEIN C5ORF63 HOMOLOG"/>
    <property type="match status" value="1"/>
</dbReference>
<dbReference type="EMBL" id="BJYX01000037">
    <property type="protein sequence ID" value="GEO32136.1"/>
    <property type="molecule type" value="Genomic_DNA"/>
</dbReference>
<dbReference type="Gene3D" id="3.40.30.10">
    <property type="entry name" value="Glutaredoxin"/>
    <property type="match status" value="1"/>
</dbReference>